<proteinExistence type="predicted"/>
<sequence length="154" mass="16873">MMHDARATRAQLTYESPRRFEGHSDVICRPGPLLTAATARSSSTADALLCDLPGTKKFSELERDTGSPESGTTVAPKHDSRSTSRVERGFGLRVDRRPRRTSAVCCGMSVSAAMASLTPHRKIIDYRDTLSRVHSTLSVTSLINGRDERSHFGL</sequence>
<name>R9PA97_PSEHS</name>
<feature type="compositionally biased region" description="Basic and acidic residues" evidence="1">
    <location>
        <begin position="76"/>
        <end position="89"/>
    </location>
</feature>
<dbReference type="HOGENOM" id="CLU_1705033_0_0_1"/>
<feature type="region of interest" description="Disordered" evidence="1">
    <location>
        <begin position="59"/>
        <end position="89"/>
    </location>
</feature>
<gene>
    <name evidence="2" type="ORF">PHSY_005886</name>
</gene>
<dbReference type="AlphaFoldDB" id="R9PA97"/>
<dbReference type="EMBL" id="DF238820">
    <property type="protein sequence ID" value="GAC98293.1"/>
    <property type="molecule type" value="Genomic_DNA"/>
</dbReference>
<dbReference type="GeneID" id="24111159"/>
<evidence type="ECO:0000313" key="2">
    <source>
        <dbReference type="EMBL" id="GAC98293.1"/>
    </source>
</evidence>
<dbReference type="Proteomes" id="UP000014071">
    <property type="component" value="Unassembled WGS sequence"/>
</dbReference>
<accession>R9PA97</accession>
<protein>
    <submittedName>
        <fullName evidence="2">Meiotically up-regulated gene 62 protein</fullName>
    </submittedName>
</protein>
<keyword evidence="3" id="KW-1185">Reference proteome</keyword>
<reference evidence="3" key="1">
    <citation type="journal article" date="2013" name="Genome Announc.">
        <title>Draft genome sequence of the basidiomycetous yeast-like fungus Pseudozyma hubeiensis SY62, which produces an abundant amount of the biosurfactant mannosylerythritol lipids.</title>
        <authorList>
            <person name="Konishi M."/>
            <person name="Hatada Y."/>
            <person name="Horiuchi J."/>
        </authorList>
    </citation>
    <scope>NUCLEOTIDE SEQUENCE [LARGE SCALE GENOMIC DNA]</scope>
    <source>
        <strain evidence="3">SY62</strain>
    </source>
</reference>
<organism evidence="2 3">
    <name type="scientific">Pseudozyma hubeiensis (strain SY62)</name>
    <name type="common">Yeast</name>
    <dbReference type="NCBI Taxonomy" id="1305764"/>
    <lineage>
        <taxon>Eukaryota</taxon>
        <taxon>Fungi</taxon>
        <taxon>Dikarya</taxon>
        <taxon>Basidiomycota</taxon>
        <taxon>Ustilaginomycotina</taxon>
        <taxon>Ustilaginomycetes</taxon>
        <taxon>Ustilaginales</taxon>
        <taxon>Ustilaginaceae</taxon>
        <taxon>Pseudozyma</taxon>
    </lineage>
</organism>
<evidence type="ECO:0000256" key="1">
    <source>
        <dbReference type="SAM" id="MobiDB-lite"/>
    </source>
</evidence>
<evidence type="ECO:0000313" key="3">
    <source>
        <dbReference type="Proteomes" id="UP000014071"/>
    </source>
</evidence>
<dbReference type="RefSeq" id="XP_012191880.1">
    <property type="nucleotide sequence ID" value="XM_012336490.1"/>
</dbReference>